<dbReference type="InterPro" id="IPR008969">
    <property type="entry name" value="CarboxyPept-like_regulatory"/>
</dbReference>
<evidence type="ECO:0000256" key="4">
    <source>
        <dbReference type="SAM" id="SignalP"/>
    </source>
</evidence>
<dbReference type="Proteomes" id="UP000230000">
    <property type="component" value="Unassembled WGS sequence"/>
</dbReference>
<dbReference type="RefSeq" id="WP_100313401.1">
    <property type="nucleotide sequence ID" value="NZ_PGFG01000001.1"/>
</dbReference>
<comment type="caution">
    <text evidence="5">The sequence shown here is derived from an EMBL/GenBank/DDBJ whole genome shotgun (WGS) entry which is preliminary data.</text>
</comment>
<evidence type="ECO:0000256" key="1">
    <source>
        <dbReference type="ARBA" id="ARBA00004442"/>
    </source>
</evidence>
<keyword evidence="4" id="KW-0732">Signal</keyword>
<dbReference type="EMBL" id="PGFG01000001">
    <property type="protein sequence ID" value="PJJ74699.1"/>
    <property type="molecule type" value="Genomic_DNA"/>
</dbReference>
<protein>
    <submittedName>
        <fullName evidence="5">Uncharacterized protein</fullName>
    </submittedName>
</protein>
<feature type="signal peptide" evidence="4">
    <location>
        <begin position="1"/>
        <end position="20"/>
    </location>
</feature>
<keyword evidence="6" id="KW-1185">Reference proteome</keyword>
<reference evidence="5 6" key="1">
    <citation type="submission" date="2017-11" db="EMBL/GenBank/DDBJ databases">
        <title>Genomic Encyclopedia of Archaeal and Bacterial Type Strains, Phase II (KMG-II): From Individual Species to Whole Genera.</title>
        <authorList>
            <person name="Goeker M."/>
        </authorList>
    </citation>
    <scope>NUCLEOTIDE SEQUENCE [LARGE SCALE GENOMIC DNA]</scope>
    <source>
        <strain evidence="5 6">DSM 27268</strain>
    </source>
</reference>
<dbReference type="GO" id="GO:0009279">
    <property type="term" value="C:cell outer membrane"/>
    <property type="evidence" value="ECO:0007669"/>
    <property type="project" value="UniProtKB-SubCell"/>
</dbReference>
<name>A0A2M9CS28_9BACT</name>
<evidence type="ECO:0000313" key="6">
    <source>
        <dbReference type="Proteomes" id="UP000230000"/>
    </source>
</evidence>
<dbReference type="InterPro" id="IPR036942">
    <property type="entry name" value="Beta-barrel_TonB_sf"/>
</dbReference>
<organism evidence="5 6">
    <name type="scientific">Thermoflavifilum aggregans</name>
    <dbReference type="NCBI Taxonomy" id="454188"/>
    <lineage>
        <taxon>Bacteria</taxon>
        <taxon>Pseudomonadati</taxon>
        <taxon>Bacteroidota</taxon>
        <taxon>Chitinophagia</taxon>
        <taxon>Chitinophagales</taxon>
        <taxon>Chitinophagaceae</taxon>
        <taxon>Thermoflavifilum</taxon>
    </lineage>
</organism>
<comment type="subcellular location">
    <subcellularLocation>
        <location evidence="1">Cell outer membrane</location>
    </subcellularLocation>
</comment>
<proteinExistence type="predicted"/>
<sequence>MGYACARFYLLCLLFICLGADSRLHGQEKISYHIYGNVFASDSPASRASIILQLKHENYMSYTFTDSLGHFSFTGILNHADTALCTVRMMGYATDTISIAITHSGSYPVYIFLQKRAYQLPEVVIHLETSNIDTFRYRIQTYLGKHDFYISDLINRIPGLSTDASGKIYYNNKPIKALLINGDPMLGASYEPFTLNIRATTFDTVELIKDYHGNRLEKGLSQSQDVAVNLVTHRPITGSASGLAATSLFRKYTAELHGFGMTQRLKLFTYGKLNNAGERYDMFSHTSTAPNPLDPQLLVPDWLIQPLPAGNPDVPYDRYVVNNRDAMAKGELSVQPAKSHRLNMEYTIGKQRQYIVKHDSSYFVVPSQQSWSLTNRYGFSRSESLQNFSLKWTHDPQKNYVGTYAFSFRQDVPAFDDRVLTSGYLYDTLTELIQNTSRQWNMETSQQLRLGKHLLTAGYTYTLQRLPEQQILHTTRLGKILDTTGQGRDYQQQLDTRFRHSLLRLGWTHGNRKHSYQAQVFYQDDDLSQKHVIDAGTSPPDALIQNTSRYTLRESGSSFSYKRSWRLFTELNLGGALSVADAFYLGKHLSFTLKQLMASYQWLPPLERKTKRKKIYVSNIGVSLNHREHLLSAEMLSPAFVLTAGYQLKNPAAEIFRIAENNFTFSTKIESTPLGITWFPAISISYHTHPVVWATMENPAYSFQQPVMGKDAFSYQLSSGLTKLLLAWNSKCFYNVQYAFQRNPYQLNELSYQQRFANFTQTFSYQWSPVLWFLMEASYTRQQLHTELQLPQQSVLFSQRNTVNKAFIKAAIDKSSWLKANLVYNYIHTASLPAFHTLDLYASYRLRKNITISVYGHNLLNHGVIAFRTLDPNRGSWTYYELVSRYVLISLQWGL</sequence>
<evidence type="ECO:0000313" key="5">
    <source>
        <dbReference type="EMBL" id="PJJ74699.1"/>
    </source>
</evidence>
<accession>A0A2M9CS28</accession>
<keyword evidence="3" id="KW-0998">Cell outer membrane</keyword>
<dbReference type="SUPFAM" id="SSF49464">
    <property type="entry name" value="Carboxypeptidase regulatory domain-like"/>
    <property type="match status" value="1"/>
</dbReference>
<dbReference type="AlphaFoldDB" id="A0A2M9CS28"/>
<dbReference type="OrthoDB" id="603275at2"/>
<dbReference type="SUPFAM" id="SSF56935">
    <property type="entry name" value="Porins"/>
    <property type="match status" value="1"/>
</dbReference>
<evidence type="ECO:0000256" key="2">
    <source>
        <dbReference type="ARBA" id="ARBA00023136"/>
    </source>
</evidence>
<dbReference type="Gene3D" id="2.40.170.20">
    <property type="entry name" value="TonB-dependent receptor, beta-barrel domain"/>
    <property type="match status" value="1"/>
</dbReference>
<keyword evidence="2" id="KW-0472">Membrane</keyword>
<evidence type="ECO:0000256" key="3">
    <source>
        <dbReference type="ARBA" id="ARBA00023237"/>
    </source>
</evidence>
<gene>
    <name evidence="5" type="ORF">BXY57_0261</name>
</gene>
<feature type="chain" id="PRO_5014773632" evidence="4">
    <location>
        <begin position="21"/>
        <end position="895"/>
    </location>
</feature>